<dbReference type="PROSITE" id="PS51035">
    <property type="entry name" value="BAG"/>
    <property type="match status" value="1"/>
</dbReference>
<evidence type="ECO:0000313" key="7">
    <source>
        <dbReference type="Proteomes" id="UP000325577"/>
    </source>
</evidence>
<dbReference type="GO" id="GO:0051087">
    <property type="term" value="F:protein-folding chaperone binding"/>
    <property type="evidence" value="ECO:0007669"/>
    <property type="project" value="InterPro"/>
</dbReference>
<dbReference type="SMART" id="SM00264">
    <property type="entry name" value="BAG"/>
    <property type="match status" value="1"/>
</dbReference>
<dbReference type="InterPro" id="IPR000626">
    <property type="entry name" value="Ubiquitin-like_dom"/>
</dbReference>
<evidence type="ECO:0008006" key="8">
    <source>
        <dbReference type="Google" id="ProtNLM"/>
    </source>
</evidence>
<evidence type="ECO:0000259" key="5">
    <source>
        <dbReference type="PROSITE" id="PS51035"/>
    </source>
</evidence>
<dbReference type="EMBL" id="CM018048">
    <property type="protein sequence ID" value="KAA8521976.1"/>
    <property type="molecule type" value="Genomic_DNA"/>
</dbReference>
<keyword evidence="1" id="KW-0143">Chaperone</keyword>
<dbReference type="GO" id="GO:0050821">
    <property type="term" value="P:protein stabilization"/>
    <property type="evidence" value="ECO:0007669"/>
    <property type="project" value="TreeGrafter"/>
</dbReference>
<dbReference type="AlphaFoldDB" id="A0A5J4ZW13"/>
<feature type="domain" description="Ubiquitin-like" evidence="4">
    <location>
        <begin position="50"/>
        <end position="125"/>
    </location>
</feature>
<proteinExistence type="predicted"/>
<dbReference type="Gene3D" id="1.20.58.120">
    <property type="entry name" value="BAG domain"/>
    <property type="match status" value="1"/>
</dbReference>
<feature type="domain" description="BAG" evidence="5">
    <location>
        <begin position="150"/>
        <end position="228"/>
    </location>
</feature>
<evidence type="ECO:0000256" key="2">
    <source>
        <dbReference type="ARBA" id="ARBA00058673"/>
    </source>
</evidence>
<evidence type="ECO:0000313" key="6">
    <source>
        <dbReference type="EMBL" id="KAA8521976.1"/>
    </source>
</evidence>
<evidence type="ECO:0000259" key="4">
    <source>
        <dbReference type="PROSITE" id="PS50053"/>
    </source>
</evidence>
<dbReference type="InterPro" id="IPR003103">
    <property type="entry name" value="BAG_domain"/>
</dbReference>
<evidence type="ECO:0000256" key="3">
    <source>
        <dbReference type="SAM" id="MobiDB-lite"/>
    </source>
</evidence>
<sequence>MLRMKTKATRMLSPAKSSAGGGIGGSQAAGWEIRPGGMLVQKRNSDPNQSSIAIRTRKVRVKYGSSYHEINISSQASFGELKKMLAGPTGLHPQDQKLIYKEKERDSKAFLDVVGMKDGSKLVLVEDVMSRERRLPELHKIAKMDKASKAISDIGMEVDKLAKQVSTLESEILGGRMVVETILLNLIELLMTQLIKLDGIVVDGDAKLQRKMQVRRVQEYIETLDMLKVRNRNSMLGRNGLKVPLQQQQKHSIGQMPIRMRKQHDQMKLRNLTVQKLGPIVVTTEWETFDSGAV</sequence>
<dbReference type="SUPFAM" id="SSF54236">
    <property type="entry name" value="Ubiquitin-like"/>
    <property type="match status" value="1"/>
</dbReference>
<dbReference type="GO" id="GO:0005737">
    <property type="term" value="C:cytoplasm"/>
    <property type="evidence" value="ECO:0007669"/>
    <property type="project" value="TreeGrafter"/>
</dbReference>
<accession>A0A5J4ZW13</accession>
<dbReference type="Pfam" id="PF00240">
    <property type="entry name" value="ubiquitin"/>
    <property type="match status" value="1"/>
</dbReference>
<reference evidence="6 7" key="1">
    <citation type="submission" date="2019-09" db="EMBL/GenBank/DDBJ databases">
        <title>A chromosome-level genome assembly of the Chinese tupelo Nyssa sinensis.</title>
        <authorList>
            <person name="Yang X."/>
            <person name="Kang M."/>
            <person name="Yang Y."/>
            <person name="Xiong H."/>
            <person name="Wang M."/>
            <person name="Zhang Z."/>
            <person name="Wang Z."/>
            <person name="Wu H."/>
            <person name="Ma T."/>
            <person name="Liu J."/>
            <person name="Xi Z."/>
        </authorList>
    </citation>
    <scope>NUCLEOTIDE SEQUENCE [LARGE SCALE GENOMIC DNA]</scope>
    <source>
        <strain evidence="6">J267</strain>
        <tissue evidence="6">Leaf</tissue>
    </source>
</reference>
<dbReference type="GO" id="GO:0000774">
    <property type="term" value="F:adenyl-nucleotide exchange factor activity"/>
    <property type="evidence" value="ECO:0007669"/>
    <property type="project" value="TreeGrafter"/>
</dbReference>
<dbReference type="PROSITE" id="PS50053">
    <property type="entry name" value="UBIQUITIN_2"/>
    <property type="match status" value="1"/>
</dbReference>
<feature type="region of interest" description="Disordered" evidence="3">
    <location>
        <begin position="1"/>
        <end position="27"/>
    </location>
</feature>
<dbReference type="FunFam" id="3.10.20.90:FF:000298">
    <property type="entry name" value="BAG family molecular chaperone regulator 1"/>
    <property type="match status" value="1"/>
</dbReference>
<dbReference type="Gene3D" id="3.10.20.90">
    <property type="entry name" value="Phosphatidylinositol 3-kinase Catalytic Subunit, Chain A, domain 1"/>
    <property type="match status" value="1"/>
</dbReference>
<dbReference type="InterPro" id="IPR036533">
    <property type="entry name" value="BAG_dom_sf"/>
</dbReference>
<gene>
    <name evidence="6" type="ORF">F0562_012710</name>
</gene>
<dbReference type="SUPFAM" id="SSF63491">
    <property type="entry name" value="BAG domain"/>
    <property type="match status" value="1"/>
</dbReference>
<dbReference type="PANTHER" id="PTHR12329:SF38">
    <property type="entry name" value="BAG FAMILY MOLECULAR CHAPERONE REGULATOR-LIKE PROTEIN"/>
    <property type="match status" value="1"/>
</dbReference>
<name>A0A5J4ZW13_9ASTE</name>
<evidence type="ECO:0000256" key="1">
    <source>
        <dbReference type="ARBA" id="ARBA00023186"/>
    </source>
</evidence>
<comment type="function">
    <text evidence="2">Co-chaperone that regulates diverse cellular pathways, such as programmed cell death and stress responses.</text>
</comment>
<dbReference type="OrthoDB" id="417450at2759"/>
<keyword evidence="7" id="KW-1185">Reference proteome</keyword>
<protein>
    <recommendedName>
        <fullName evidence="8">Ubiquitin-like domain-containing protein</fullName>
    </recommendedName>
</protein>
<dbReference type="PANTHER" id="PTHR12329">
    <property type="entry name" value="BCL2-ASSOCIATED ATHANOGENE"/>
    <property type="match status" value="1"/>
</dbReference>
<dbReference type="InterPro" id="IPR039773">
    <property type="entry name" value="BAG_chaperone_regulator"/>
</dbReference>
<organism evidence="6 7">
    <name type="scientific">Nyssa sinensis</name>
    <dbReference type="NCBI Taxonomy" id="561372"/>
    <lineage>
        <taxon>Eukaryota</taxon>
        <taxon>Viridiplantae</taxon>
        <taxon>Streptophyta</taxon>
        <taxon>Embryophyta</taxon>
        <taxon>Tracheophyta</taxon>
        <taxon>Spermatophyta</taxon>
        <taxon>Magnoliopsida</taxon>
        <taxon>eudicotyledons</taxon>
        <taxon>Gunneridae</taxon>
        <taxon>Pentapetalae</taxon>
        <taxon>asterids</taxon>
        <taxon>Cornales</taxon>
        <taxon>Nyssaceae</taxon>
        <taxon>Nyssa</taxon>
    </lineage>
</organism>
<dbReference type="Proteomes" id="UP000325577">
    <property type="component" value="Linkage Group LG5"/>
</dbReference>
<dbReference type="InterPro" id="IPR029071">
    <property type="entry name" value="Ubiquitin-like_domsf"/>
</dbReference>
<dbReference type="Pfam" id="PF02179">
    <property type="entry name" value="BAG"/>
    <property type="match status" value="1"/>
</dbReference>